<dbReference type="InterPro" id="IPR006149">
    <property type="entry name" value="EB_dom"/>
</dbReference>
<evidence type="ECO:0000256" key="1">
    <source>
        <dbReference type="ARBA" id="ARBA00023157"/>
    </source>
</evidence>
<dbReference type="InterPro" id="IPR023415">
    <property type="entry name" value="LDLR_class-A_CS"/>
</dbReference>
<gene>
    <name evidence="6" type="ORF">LSTR_LSTR001497</name>
</gene>
<dbReference type="OrthoDB" id="9991628at2759"/>
<organism evidence="6 7">
    <name type="scientific">Laodelphax striatellus</name>
    <name type="common">Small brown planthopper</name>
    <name type="synonym">Delphax striatella</name>
    <dbReference type="NCBI Taxonomy" id="195883"/>
    <lineage>
        <taxon>Eukaryota</taxon>
        <taxon>Metazoa</taxon>
        <taxon>Ecdysozoa</taxon>
        <taxon>Arthropoda</taxon>
        <taxon>Hexapoda</taxon>
        <taxon>Insecta</taxon>
        <taxon>Pterygota</taxon>
        <taxon>Neoptera</taxon>
        <taxon>Paraneoptera</taxon>
        <taxon>Hemiptera</taxon>
        <taxon>Auchenorrhyncha</taxon>
        <taxon>Fulgoroidea</taxon>
        <taxon>Delphacidae</taxon>
        <taxon>Criomorphinae</taxon>
        <taxon>Laodelphax</taxon>
    </lineage>
</organism>
<feature type="disulfide bond" evidence="2">
    <location>
        <begin position="667"/>
        <end position="679"/>
    </location>
</feature>
<feature type="region of interest" description="Disordered" evidence="3">
    <location>
        <begin position="163"/>
        <end position="185"/>
    </location>
</feature>
<dbReference type="CDD" id="cd00112">
    <property type="entry name" value="LDLa"/>
    <property type="match status" value="4"/>
</dbReference>
<dbReference type="SMART" id="SM00192">
    <property type="entry name" value="LDLa"/>
    <property type="match status" value="4"/>
</dbReference>
<reference evidence="6 7" key="1">
    <citation type="journal article" date="2017" name="Gigascience">
        <title>Genome sequence of the small brown planthopper, Laodelphax striatellus.</title>
        <authorList>
            <person name="Zhu J."/>
            <person name="Jiang F."/>
            <person name="Wang X."/>
            <person name="Yang P."/>
            <person name="Bao Y."/>
            <person name="Zhao W."/>
            <person name="Wang W."/>
            <person name="Lu H."/>
            <person name="Wang Q."/>
            <person name="Cui N."/>
            <person name="Li J."/>
            <person name="Chen X."/>
            <person name="Luo L."/>
            <person name="Yu J."/>
            <person name="Kang L."/>
            <person name="Cui F."/>
        </authorList>
    </citation>
    <scope>NUCLEOTIDE SEQUENCE [LARGE SCALE GENOMIC DNA]</scope>
    <source>
        <strain evidence="6">Lst14</strain>
    </source>
</reference>
<sequence>MLRCSGLLIFTVGLLLQIVFDCASASSVGLGDSCTRDEECLVGNSRCFQGLCQCLPYYAVYNNSQCLQSTLLGFDCLVNEQCSQKVANSSCIGGYCRCEQGFLQFRRHTCLTPAKVGDVCYGDSHCRLWDSGTHCDFLIPKLFGRCICTSPLKLSSAGTCLPPRPLRTPSPTSRPRPGALRPTRPFVNHQFSHKNQQQYNLMRKPPLSPNIHYKQNQSSQALFLSQKVPSYNTIIEPTTISYTKPIVTTSKPPNTSVKITTTSSSTTLKNDVVSSKPSTLNQPIKYNADNSIISSIDKQSSNTKNSISYVQDLLVSQSSQVVGVATDPSLVVSSSTTAVTSKPPVKYSVGSINHLKPGESFKTPTSSQPLQSGAFEGVEKSPVVSTTQRNAVKSKPSKTPVTSRPSSSTFSSFRPTKIPFLPTTLSSVQSPAIRRPSTVSPQVSSTSRPSTTKLPAVSTTHRTLTNLLSKRPIFNKWQGLKRPNLNKVGAAAIKSNAGAGTTSTTTTTTTRPTTSSPAVSQTPVVNRWDEARVVSLGLPCSSDKQCKAADPASRCIRGVCDCANQSNKNSSTTCSATNTGCHAGTFQCTSTGECISWYFVCDGRRDCADGSDEACHGGAACPRTAFVCHQSPPANICVSAAARCNGVIECPNGEDELDCDDKQNRGCPENTFKCGSGECLAAYEFCNAVISCRDGSDEGPACSATVSAGSQSCPFRCGNGRCRSTAVTCSGRDGCGDNSDETSCSVCKCPSL</sequence>
<comment type="caution">
    <text evidence="2">Lacks conserved residue(s) required for the propagation of feature annotation.</text>
</comment>
<evidence type="ECO:0000313" key="7">
    <source>
        <dbReference type="Proteomes" id="UP000291343"/>
    </source>
</evidence>
<evidence type="ECO:0000256" key="2">
    <source>
        <dbReference type="PROSITE-ProRule" id="PRU00124"/>
    </source>
</evidence>
<feature type="signal peptide" evidence="4">
    <location>
        <begin position="1"/>
        <end position="25"/>
    </location>
</feature>
<evidence type="ECO:0000256" key="4">
    <source>
        <dbReference type="SAM" id="SignalP"/>
    </source>
</evidence>
<keyword evidence="7" id="KW-1185">Reference proteome</keyword>
<dbReference type="Pfam" id="PF00057">
    <property type="entry name" value="Ldl_recept_a"/>
    <property type="match status" value="3"/>
</dbReference>
<dbReference type="AlphaFoldDB" id="A0A482XAM4"/>
<feature type="compositionally biased region" description="Low complexity" evidence="3">
    <location>
        <begin position="501"/>
        <end position="517"/>
    </location>
</feature>
<comment type="caution">
    <text evidence="6">The sequence shown here is derived from an EMBL/GenBank/DDBJ whole genome shotgun (WGS) entry which is preliminary data.</text>
</comment>
<evidence type="ECO:0000259" key="5">
    <source>
        <dbReference type="Pfam" id="PF01683"/>
    </source>
</evidence>
<proteinExistence type="predicted"/>
<dbReference type="EMBL" id="QKKF02014716">
    <property type="protein sequence ID" value="RZF42702.1"/>
    <property type="molecule type" value="Genomic_DNA"/>
</dbReference>
<dbReference type="PROSITE" id="PS50068">
    <property type="entry name" value="LDLRA_2"/>
    <property type="match status" value="4"/>
</dbReference>
<feature type="disulfide bond" evidence="2">
    <location>
        <begin position="717"/>
        <end position="735"/>
    </location>
</feature>
<dbReference type="STRING" id="195883.A0A482XAM4"/>
<feature type="disulfide bond" evidence="2">
    <location>
        <begin position="729"/>
        <end position="744"/>
    </location>
</feature>
<feature type="compositionally biased region" description="Polar residues" evidence="3">
    <location>
        <begin position="362"/>
        <end position="371"/>
    </location>
</feature>
<dbReference type="Proteomes" id="UP000291343">
    <property type="component" value="Unassembled WGS sequence"/>
</dbReference>
<dbReference type="InParanoid" id="A0A482XAM4"/>
<dbReference type="Gene3D" id="4.10.400.10">
    <property type="entry name" value="Low-density Lipoprotein Receptor"/>
    <property type="match status" value="4"/>
</dbReference>
<dbReference type="PANTHER" id="PTHR39069:SF1">
    <property type="entry name" value="ECDYSONE-INDUCIBLE GENE E1, ISOFORM A"/>
    <property type="match status" value="1"/>
</dbReference>
<feature type="disulfide bond" evidence="2">
    <location>
        <begin position="644"/>
        <end position="659"/>
    </location>
</feature>
<name>A0A482XAM4_LAOST</name>
<dbReference type="SUPFAM" id="SSF57424">
    <property type="entry name" value="LDL receptor-like module"/>
    <property type="match status" value="4"/>
</dbReference>
<evidence type="ECO:0000313" key="6">
    <source>
        <dbReference type="EMBL" id="RZF42702.1"/>
    </source>
</evidence>
<dbReference type="PANTHER" id="PTHR39069">
    <property type="entry name" value="ECDYSONE-INDUCIBLE GENE E1, ISOFORM A"/>
    <property type="match status" value="1"/>
</dbReference>
<feature type="chain" id="PRO_5019860975" description="EB domain-containing protein" evidence="4">
    <location>
        <begin position="26"/>
        <end position="752"/>
    </location>
</feature>
<keyword evidence="4" id="KW-0732">Signal</keyword>
<dbReference type="PRINTS" id="PR00261">
    <property type="entry name" value="LDLRECEPTOR"/>
</dbReference>
<dbReference type="InterPro" id="IPR036055">
    <property type="entry name" value="LDL_receptor-like_sf"/>
</dbReference>
<feature type="region of interest" description="Disordered" evidence="3">
    <location>
        <begin position="497"/>
        <end position="521"/>
    </location>
</feature>
<dbReference type="Pfam" id="PF01683">
    <property type="entry name" value="EB"/>
    <property type="match status" value="1"/>
</dbReference>
<dbReference type="InterPro" id="IPR002172">
    <property type="entry name" value="LDrepeatLR_classA_rpt"/>
</dbReference>
<feature type="compositionally biased region" description="Pro residues" evidence="3">
    <location>
        <begin position="163"/>
        <end position="174"/>
    </location>
</feature>
<dbReference type="PROSITE" id="PS01209">
    <property type="entry name" value="LDLRA_1"/>
    <property type="match status" value="1"/>
</dbReference>
<feature type="domain" description="EB" evidence="5">
    <location>
        <begin position="54"/>
        <end position="110"/>
    </location>
</feature>
<feature type="disulfide bond" evidence="2">
    <location>
        <begin position="674"/>
        <end position="692"/>
    </location>
</feature>
<accession>A0A482XAM4</accession>
<feature type="region of interest" description="Disordered" evidence="3">
    <location>
        <begin position="358"/>
        <end position="459"/>
    </location>
</feature>
<feature type="compositionally biased region" description="Low complexity" evidence="3">
    <location>
        <begin position="393"/>
        <end position="417"/>
    </location>
</feature>
<evidence type="ECO:0000256" key="3">
    <source>
        <dbReference type="SAM" id="MobiDB-lite"/>
    </source>
</evidence>
<feature type="compositionally biased region" description="Low complexity" evidence="3">
    <location>
        <begin position="434"/>
        <end position="452"/>
    </location>
</feature>
<protein>
    <recommendedName>
        <fullName evidence="5">EB domain-containing protein</fullName>
    </recommendedName>
</protein>
<keyword evidence="1 2" id="KW-1015">Disulfide bond</keyword>